<reference evidence="1" key="1">
    <citation type="submission" date="2019-08" db="EMBL/GenBank/DDBJ databases">
        <title>Genome sequence of Clostridiales bacterium MT110.</title>
        <authorList>
            <person name="Cao J."/>
        </authorList>
    </citation>
    <scope>NUCLEOTIDE SEQUENCE</scope>
    <source>
        <strain evidence="1">MT110</strain>
    </source>
</reference>
<dbReference type="Proteomes" id="UP000594014">
    <property type="component" value="Chromosome"/>
</dbReference>
<gene>
    <name evidence="1" type="ORF">FRZ06_07465</name>
</gene>
<proteinExistence type="predicted"/>
<evidence type="ECO:0000313" key="2">
    <source>
        <dbReference type="Proteomes" id="UP000594014"/>
    </source>
</evidence>
<keyword evidence="2" id="KW-1185">Reference proteome</keyword>
<organism evidence="1 2">
    <name type="scientific">Anoxybacterium hadale</name>
    <dbReference type="NCBI Taxonomy" id="3408580"/>
    <lineage>
        <taxon>Bacteria</taxon>
        <taxon>Bacillati</taxon>
        <taxon>Bacillota</taxon>
        <taxon>Clostridia</taxon>
        <taxon>Peptostreptococcales</taxon>
        <taxon>Anaerovoracaceae</taxon>
        <taxon>Anoxybacterium</taxon>
    </lineage>
</organism>
<dbReference type="EMBL" id="CP042469">
    <property type="protein sequence ID" value="QOX63194.1"/>
    <property type="molecule type" value="Genomic_DNA"/>
</dbReference>
<name>A0ACD1AA75_9FIRM</name>
<accession>A0ACD1AA75</accession>
<sequence>MKNRIITGLFFLVTGLLISLGPTYLFKVCEAMGDDFMKCHWTARAEIGIGLLIAVLGVISILVSSLPIRLGLHIGAGLTGILAASVPTVLIGVCAMPGMNCHAIAAPSILVISLLVIIVSVVNSIYLIRQNTKNTEEMDQKSNDVSSREEQ</sequence>
<protein>
    <submittedName>
        <fullName evidence="1">DUF4418 family protein</fullName>
    </submittedName>
</protein>
<evidence type="ECO:0000313" key="1">
    <source>
        <dbReference type="EMBL" id="QOX63194.1"/>
    </source>
</evidence>